<protein>
    <submittedName>
        <fullName evidence="19">Na+/H+ antiporter subunit A</fullName>
    </submittedName>
</protein>
<evidence type="ECO:0000256" key="7">
    <source>
        <dbReference type="ARBA" id="ARBA00022781"/>
    </source>
</evidence>
<dbReference type="GO" id="GO:0005886">
    <property type="term" value="C:plasma membrane"/>
    <property type="evidence" value="ECO:0007669"/>
    <property type="project" value="UniProtKB-SubCell"/>
</dbReference>
<evidence type="ECO:0000256" key="14">
    <source>
        <dbReference type="SAM" id="Phobius"/>
    </source>
</evidence>
<feature type="transmembrane region" description="Helical" evidence="14">
    <location>
        <begin position="407"/>
        <end position="434"/>
    </location>
</feature>
<feature type="domain" description="MrpA C-terminal/MbhD" evidence="17">
    <location>
        <begin position="663"/>
        <end position="728"/>
    </location>
</feature>
<dbReference type="InterPro" id="IPR042106">
    <property type="entry name" value="Nuo/plastoQ_OxRdtase_6_NuoJ"/>
</dbReference>
<sequence length="830" mass="92380">MNGESIHDNRTAHLLLQFIENNSFIYIEMEDLILLTINLVIIIPLLAAALVPFLHKKNSKIHIGWFIFLIPLTLFILLLRYIPRIANGETLAYTVEWIPTYHINFTAYLDGLSLIFALLITGIGALVTIYSIYYLSSKENLIHFYTYLLLFMGAMLGVVFSDNMMVLYVFWELTSISSFLLIAFWYHRKQSRDGAQKSLLITVTGGIAMLVGFIMLYYMSGTMSVRGVISAVLSFQENPLFIPAMCLILLGAFTKSAQFPFHIWLPTAMEAPTPVSAYLHSATMVKAGIYLVARFTPVFGGEDTWFWLVTSVGLITLFWGSFTAVRQTDLKALLAYSTVSQLGMIMSMFGISSLALNSGFRAESVLFSQAAFAALFHLVNHSTFKGALFMVVGIVDHELGTRDIRRLGGLATLMPITFTIAIVGAFSMAGLPPFNGFLSKEMFFTAVLNAGNAGLSSAIPVVAWVASIFTFVYSMIFVFKTFLGTYKEEKLEHPAHEAPYGMLFSPIVLGSLVVLIFIFPNGLGENLLSPALAGIFPSLAAGENLGVHIALWHGFNTELMMTIGVVLGGILLYMTIRYWKNIYRLFPEHWSFNTLYGNILEQLEVVSRKITDFYMTGYLRDYMVYIYLFFILAVGGMVVFTQSYELEIAENAPISEFEWVVAIVMIIAALSILFAKSRLSAILLNSVLGYGVAIFFVLFRAPDLALTQTVVETVTTVLFLVAYYFLPEWKKEDTRSRSDKVNLAVSIGVGVIFTIIALAVQNGKLFSSISSYFENSYELAGGKNIVNTILSDFRAFDTMLEVVVLLIAGIGVYTLIKVKARKGDTTLEDE</sequence>
<dbReference type="GO" id="GO:0006814">
    <property type="term" value="P:sodium ion transport"/>
    <property type="evidence" value="ECO:0007669"/>
    <property type="project" value="UniProtKB-KW"/>
</dbReference>
<feature type="domain" description="NADH:quinone oxidoreductase/Mrp antiporter transmembrane" evidence="15">
    <location>
        <begin position="161"/>
        <end position="456"/>
    </location>
</feature>
<accession>A0A8J2ZPL5</accession>
<keyword evidence="9" id="KW-0915">Sodium</keyword>
<feature type="transmembrane region" description="Helical" evidence="14">
    <location>
        <begin position="624"/>
        <end position="644"/>
    </location>
</feature>
<dbReference type="Pfam" id="PF00662">
    <property type="entry name" value="Proton_antipo_N"/>
    <property type="match status" value="1"/>
</dbReference>
<keyword evidence="5" id="KW-1003">Cell membrane</keyword>
<feature type="transmembrane region" description="Helical" evidence="14">
    <location>
        <begin position="500"/>
        <end position="519"/>
    </location>
</feature>
<feature type="transmembrane region" description="Helical" evidence="14">
    <location>
        <begin position="682"/>
        <end position="699"/>
    </location>
</feature>
<evidence type="ECO:0000256" key="8">
    <source>
        <dbReference type="ARBA" id="ARBA00022989"/>
    </source>
</evidence>
<feature type="transmembrane region" description="Helical" evidence="14">
    <location>
        <begin position="305"/>
        <end position="325"/>
    </location>
</feature>
<reference evidence="19" key="2">
    <citation type="submission" date="2020-09" db="EMBL/GenBank/DDBJ databases">
        <authorList>
            <person name="Sun Q."/>
            <person name="Zhou Y."/>
        </authorList>
    </citation>
    <scope>NUCLEOTIDE SEQUENCE</scope>
    <source>
        <strain evidence="19">CGMCC 1.12360</strain>
    </source>
</reference>
<feature type="domain" description="NADH-Ubiquinone oxidoreductase (complex I) chain 5 N-terminal" evidence="16">
    <location>
        <begin position="98"/>
        <end position="145"/>
    </location>
</feature>
<evidence type="ECO:0000313" key="20">
    <source>
        <dbReference type="Proteomes" id="UP000602050"/>
    </source>
</evidence>
<evidence type="ECO:0000256" key="5">
    <source>
        <dbReference type="ARBA" id="ARBA00022475"/>
    </source>
</evidence>
<dbReference type="InterPro" id="IPR001750">
    <property type="entry name" value="ND/Mrp_TM"/>
</dbReference>
<feature type="transmembrane region" description="Helical" evidence="14">
    <location>
        <begin position="705"/>
        <end position="726"/>
    </location>
</feature>
<evidence type="ECO:0000256" key="3">
    <source>
        <dbReference type="ARBA" id="ARBA00022448"/>
    </source>
</evidence>
<feature type="transmembrane region" description="Helical" evidence="14">
    <location>
        <begin position="166"/>
        <end position="186"/>
    </location>
</feature>
<dbReference type="InterPro" id="IPR046806">
    <property type="entry name" value="MrpA_C/MbhE"/>
</dbReference>
<dbReference type="InterPro" id="IPR001516">
    <property type="entry name" value="Proton_antipo_N"/>
</dbReference>
<keyword evidence="10" id="KW-0406">Ion transport</keyword>
<dbReference type="PANTHER" id="PTHR43373:SF1">
    <property type="entry name" value="NA(+)_H(+) ANTIPORTER SUBUNIT A"/>
    <property type="match status" value="1"/>
</dbReference>
<evidence type="ECO:0000256" key="2">
    <source>
        <dbReference type="ARBA" id="ARBA00008483"/>
    </source>
</evidence>
<organism evidence="19 20">
    <name type="scientific">Compostibacillus humi</name>
    <dbReference type="NCBI Taxonomy" id="1245525"/>
    <lineage>
        <taxon>Bacteria</taxon>
        <taxon>Bacillati</taxon>
        <taxon>Bacillota</taxon>
        <taxon>Bacilli</taxon>
        <taxon>Bacillales</taxon>
        <taxon>Bacillaceae</taxon>
        <taxon>Compostibacillus</taxon>
    </lineage>
</organism>
<keyword evidence="4" id="KW-0050">Antiport</keyword>
<keyword evidence="6 13" id="KW-0812">Transmembrane</keyword>
<comment type="similarity">
    <text evidence="2">Belongs to the CPA3 antiporters (TC 2.A.63) subunit A family.</text>
</comment>
<keyword evidence="3" id="KW-0813">Transport</keyword>
<dbReference type="Pfam" id="PF20501">
    <property type="entry name" value="MbhE"/>
    <property type="match status" value="1"/>
</dbReference>
<evidence type="ECO:0000259" key="18">
    <source>
        <dbReference type="Pfam" id="PF20501"/>
    </source>
</evidence>
<feature type="transmembrane region" description="Helical" evidence="14">
    <location>
        <begin position="798"/>
        <end position="816"/>
    </location>
</feature>
<feature type="transmembrane region" description="Helical" evidence="14">
    <location>
        <begin position="114"/>
        <end position="135"/>
    </location>
</feature>
<evidence type="ECO:0000313" key="19">
    <source>
        <dbReference type="EMBL" id="GGH70461.1"/>
    </source>
</evidence>
<dbReference type="PANTHER" id="PTHR43373">
    <property type="entry name" value="NA(+)/H(+) ANTIPORTER SUBUNIT"/>
    <property type="match status" value="1"/>
</dbReference>
<evidence type="ECO:0000256" key="10">
    <source>
        <dbReference type="ARBA" id="ARBA00023065"/>
    </source>
</evidence>
<dbReference type="GO" id="GO:0015297">
    <property type="term" value="F:antiporter activity"/>
    <property type="evidence" value="ECO:0007669"/>
    <property type="project" value="UniProtKB-KW"/>
</dbReference>
<feature type="transmembrane region" description="Helical" evidence="14">
    <location>
        <begin position="559"/>
        <end position="576"/>
    </location>
</feature>
<dbReference type="EMBL" id="BMEV01000006">
    <property type="protein sequence ID" value="GGH70461.1"/>
    <property type="molecule type" value="Genomic_DNA"/>
</dbReference>
<feature type="transmembrane region" description="Helical" evidence="14">
    <location>
        <begin position="656"/>
        <end position="675"/>
    </location>
</feature>
<feature type="transmembrane region" description="Helical" evidence="14">
    <location>
        <begin position="198"/>
        <end position="220"/>
    </location>
</feature>
<evidence type="ECO:0000256" key="4">
    <source>
        <dbReference type="ARBA" id="ARBA00022449"/>
    </source>
</evidence>
<evidence type="ECO:0000259" key="16">
    <source>
        <dbReference type="Pfam" id="PF00662"/>
    </source>
</evidence>
<dbReference type="Gene3D" id="1.20.120.1200">
    <property type="entry name" value="NADH-ubiquinone/plastoquinone oxidoreductase chain 6, subunit NuoJ"/>
    <property type="match status" value="1"/>
</dbReference>
<evidence type="ECO:0000256" key="11">
    <source>
        <dbReference type="ARBA" id="ARBA00023136"/>
    </source>
</evidence>
<keyword evidence="20" id="KW-1185">Reference proteome</keyword>
<keyword evidence="7" id="KW-0375">Hydrogen ion transport</keyword>
<evidence type="ECO:0000259" key="15">
    <source>
        <dbReference type="Pfam" id="PF00361"/>
    </source>
</evidence>
<dbReference type="PRINTS" id="PR01435">
    <property type="entry name" value="NPOXDRDTASE5"/>
</dbReference>
<feature type="transmembrane region" description="Helical" evidence="14">
    <location>
        <begin position="741"/>
        <end position="760"/>
    </location>
</feature>
<evidence type="ECO:0000256" key="13">
    <source>
        <dbReference type="RuleBase" id="RU000320"/>
    </source>
</evidence>
<proteinExistence type="inferred from homology"/>
<dbReference type="InterPro" id="IPR050616">
    <property type="entry name" value="CPA3_Na-H_Antiporter_A"/>
</dbReference>
<evidence type="ECO:0000259" key="17">
    <source>
        <dbReference type="Pfam" id="PF13244"/>
    </source>
</evidence>
<feature type="transmembrane region" description="Helical" evidence="14">
    <location>
        <begin position="454"/>
        <end position="479"/>
    </location>
</feature>
<keyword evidence="11 14" id="KW-0472">Membrane</keyword>
<dbReference type="GO" id="GO:1902600">
    <property type="term" value="P:proton transmembrane transport"/>
    <property type="evidence" value="ECO:0007669"/>
    <property type="project" value="UniProtKB-KW"/>
</dbReference>
<feature type="transmembrane region" description="Helical" evidence="14">
    <location>
        <begin position="142"/>
        <end position="160"/>
    </location>
</feature>
<keyword evidence="8 14" id="KW-1133">Transmembrane helix</keyword>
<dbReference type="InterPro" id="IPR005663">
    <property type="entry name" value="MrpA/MnhA1/PhaAB"/>
</dbReference>
<feature type="transmembrane region" description="Helical" evidence="14">
    <location>
        <begin position="240"/>
        <end position="265"/>
    </location>
</feature>
<dbReference type="Pfam" id="PF00361">
    <property type="entry name" value="Proton_antipo_M"/>
    <property type="match status" value="1"/>
</dbReference>
<feature type="transmembrane region" description="Helical" evidence="14">
    <location>
        <begin position="332"/>
        <end position="351"/>
    </location>
</feature>
<dbReference type="NCBIfam" id="NF009285">
    <property type="entry name" value="PRK12645.1"/>
    <property type="match status" value="1"/>
</dbReference>
<feature type="transmembrane region" description="Helical" evidence="14">
    <location>
        <begin position="371"/>
        <end position="395"/>
    </location>
</feature>
<feature type="transmembrane region" description="Helical" evidence="14">
    <location>
        <begin position="277"/>
        <end position="293"/>
    </location>
</feature>
<feature type="transmembrane region" description="Helical" evidence="14">
    <location>
        <begin position="32"/>
        <end position="51"/>
    </location>
</feature>
<feature type="domain" description="MrpA C-terminal/MbhE" evidence="18">
    <location>
        <begin position="742"/>
        <end position="817"/>
    </location>
</feature>
<keyword evidence="12" id="KW-0739">Sodium transport</keyword>
<evidence type="ECO:0000256" key="12">
    <source>
        <dbReference type="ARBA" id="ARBA00023201"/>
    </source>
</evidence>
<comment type="subcellular location">
    <subcellularLocation>
        <location evidence="1">Cell membrane</location>
        <topology evidence="1">Multi-pass membrane protein</topology>
    </subcellularLocation>
    <subcellularLocation>
        <location evidence="13">Membrane</location>
        <topology evidence="13">Multi-pass membrane protein</topology>
    </subcellularLocation>
</comment>
<comment type="caution">
    <text evidence="19">The sequence shown here is derived from an EMBL/GenBank/DDBJ whole genome shotgun (WGS) entry which is preliminary data.</text>
</comment>
<dbReference type="Pfam" id="PF13244">
    <property type="entry name" value="MbhD"/>
    <property type="match status" value="1"/>
</dbReference>
<dbReference type="Proteomes" id="UP000602050">
    <property type="component" value="Unassembled WGS sequence"/>
</dbReference>
<reference evidence="19" key="1">
    <citation type="journal article" date="2014" name="Int. J. Syst. Evol. Microbiol.">
        <title>Complete genome sequence of Corynebacterium casei LMG S-19264T (=DSM 44701T), isolated from a smear-ripened cheese.</title>
        <authorList>
            <consortium name="US DOE Joint Genome Institute (JGI-PGF)"/>
            <person name="Walter F."/>
            <person name="Albersmeier A."/>
            <person name="Kalinowski J."/>
            <person name="Ruckert C."/>
        </authorList>
    </citation>
    <scope>NUCLEOTIDE SEQUENCE</scope>
    <source>
        <strain evidence="19">CGMCC 1.12360</strain>
    </source>
</reference>
<dbReference type="PRINTS" id="PR01434">
    <property type="entry name" value="NADHDHGNASE5"/>
</dbReference>
<gene>
    <name evidence="19" type="ORF">GCM10010978_05400</name>
</gene>
<dbReference type="AlphaFoldDB" id="A0A8J2ZPL5"/>
<evidence type="ECO:0000256" key="1">
    <source>
        <dbReference type="ARBA" id="ARBA00004651"/>
    </source>
</evidence>
<dbReference type="NCBIfam" id="TIGR00940">
    <property type="entry name" value="2a6301s01"/>
    <property type="match status" value="1"/>
</dbReference>
<feature type="transmembrane region" description="Helical" evidence="14">
    <location>
        <begin position="63"/>
        <end position="82"/>
    </location>
</feature>
<evidence type="ECO:0000256" key="6">
    <source>
        <dbReference type="ARBA" id="ARBA00022692"/>
    </source>
</evidence>
<dbReference type="InterPro" id="IPR025383">
    <property type="entry name" value="MrpA_C/MbhD"/>
</dbReference>
<name>A0A8J2ZPL5_9BACI</name>
<evidence type="ECO:0000256" key="9">
    <source>
        <dbReference type="ARBA" id="ARBA00023053"/>
    </source>
</evidence>